<dbReference type="OrthoDB" id="9799225at2"/>
<name>A0A1I3MUC7_9HYPH</name>
<dbReference type="PANTHER" id="PTHR21716">
    <property type="entry name" value="TRANSMEMBRANE PROTEIN"/>
    <property type="match status" value="1"/>
</dbReference>
<feature type="transmembrane region" description="Helical" evidence="7">
    <location>
        <begin position="78"/>
        <end position="98"/>
    </location>
</feature>
<keyword evidence="9" id="KW-1185">Reference proteome</keyword>
<keyword evidence="3 7" id="KW-0812">Transmembrane</keyword>
<evidence type="ECO:0000256" key="2">
    <source>
        <dbReference type="ARBA" id="ARBA00009773"/>
    </source>
</evidence>
<dbReference type="InterPro" id="IPR002549">
    <property type="entry name" value="AI-2E-like"/>
</dbReference>
<evidence type="ECO:0000256" key="4">
    <source>
        <dbReference type="ARBA" id="ARBA00022989"/>
    </source>
</evidence>
<feature type="transmembrane region" description="Helical" evidence="7">
    <location>
        <begin position="317"/>
        <end position="348"/>
    </location>
</feature>
<dbReference type="PANTHER" id="PTHR21716:SF16">
    <property type="entry name" value="BLL1467 PROTEIN"/>
    <property type="match status" value="1"/>
</dbReference>
<evidence type="ECO:0000313" key="8">
    <source>
        <dbReference type="EMBL" id="SFJ00714.1"/>
    </source>
</evidence>
<comment type="subcellular location">
    <subcellularLocation>
        <location evidence="1">Membrane</location>
        <topology evidence="1">Multi-pass membrane protein</topology>
    </subcellularLocation>
</comment>
<evidence type="ECO:0000256" key="5">
    <source>
        <dbReference type="ARBA" id="ARBA00023136"/>
    </source>
</evidence>
<evidence type="ECO:0000256" key="3">
    <source>
        <dbReference type="ARBA" id="ARBA00022692"/>
    </source>
</evidence>
<sequence length="376" mass="40767">MQKSTLDQGEGAPSNTEPQSVQVTKSSYATQGIFLILAIYALFFGRDFFMPVVLAFLFALTLTPMVRFASKRGIPAPLSATLLVLGSAGLIGFGGYLLSGPVTNLIQDAPQIGYTLTERIQRLRGPYDMLMELSGQIDNVTDSVNEKGVVKVAVQQPGILSQAAGNMLSIATNAAIVVVLSMFLLASGTMFYEKIVQSFTRMSDKKRALRIVYDVEREVSRYLLTVAIINGALGLVIGLGLWVIGMPTPLLWGVMAALLNFLPYIGALATIMIVAVISIISFDSLGYALLAPAFVVFCNVMEGQIITPLIVGRRLELNAVAIFIAVAFWSWLWGFIGALIAVPLLVIVKVFCDHFDGWQSFGNFLAAQQTIDNHDE</sequence>
<dbReference type="GO" id="GO:0016020">
    <property type="term" value="C:membrane"/>
    <property type="evidence" value="ECO:0007669"/>
    <property type="project" value="UniProtKB-SubCell"/>
</dbReference>
<dbReference type="AlphaFoldDB" id="A0A1I3MUC7"/>
<proteinExistence type="inferred from homology"/>
<feature type="transmembrane region" description="Helical" evidence="7">
    <location>
        <begin position="49"/>
        <end position="66"/>
    </location>
</feature>
<evidence type="ECO:0000256" key="7">
    <source>
        <dbReference type="SAM" id="Phobius"/>
    </source>
</evidence>
<evidence type="ECO:0000313" key="9">
    <source>
        <dbReference type="Proteomes" id="UP000242763"/>
    </source>
</evidence>
<protein>
    <submittedName>
        <fullName evidence="8">Predicted PurR-regulated permease PerM</fullName>
    </submittedName>
</protein>
<evidence type="ECO:0000256" key="6">
    <source>
        <dbReference type="SAM" id="MobiDB-lite"/>
    </source>
</evidence>
<organism evidence="8 9">
    <name type="scientific">Aquamicrobium aerolatum DSM 21857</name>
    <dbReference type="NCBI Taxonomy" id="1121003"/>
    <lineage>
        <taxon>Bacteria</taxon>
        <taxon>Pseudomonadati</taxon>
        <taxon>Pseudomonadota</taxon>
        <taxon>Alphaproteobacteria</taxon>
        <taxon>Hyphomicrobiales</taxon>
        <taxon>Phyllobacteriaceae</taxon>
        <taxon>Aerobium</taxon>
    </lineage>
</organism>
<comment type="similarity">
    <text evidence="2">Belongs to the autoinducer-2 exporter (AI-2E) (TC 2.A.86) family.</text>
</comment>
<keyword evidence="4 7" id="KW-1133">Transmembrane helix</keyword>
<dbReference type="EMBL" id="FORF01000009">
    <property type="protein sequence ID" value="SFJ00714.1"/>
    <property type="molecule type" value="Genomic_DNA"/>
</dbReference>
<reference evidence="9" key="1">
    <citation type="submission" date="2016-10" db="EMBL/GenBank/DDBJ databases">
        <authorList>
            <person name="Varghese N."/>
            <person name="Submissions S."/>
        </authorList>
    </citation>
    <scope>NUCLEOTIDE SEQUENCE [LARGE SCALE GENOMIC DNA]</scope>
    <source>
        <strain evidence="9">DSM 21857</strain>
    </source>
</reference>
<feature type="transmembrane region" description="Helical" evidence="7">
    <location>
        <begin position="170"/>
        <end position="192"/>
    </location>
</feature>
<feature type="transmembrane region" description="Helical" evidence="7">
    <location>
        <begin position="250"/>
        <end position="280"/>
    </location>
</feature>
<keyword evidence="5 7" id="KW-0472">Membrane</keyword>
<feature type="region of interest" description="Disordered" evidence="6">
    <location>
        <begin position="1"/>
        <end position="21"/>
    </location>
</feature>
<accession>A0A1I3MUC7</accession>
<evidence type="ECO:0000256" key="1">
    <source>
        <dbReference type="ARBA" id="ARBA00004141"/>
    </source>
</evidence>
<gene>
    <name evidence="8" type="ORF">SAMN03080618_01894</name>
</gene>
<dbReference type="GO" id="GO:0055085">
    <property type="term" value="P:transmembrane transport"/>
    <property type="evidence" value="ECO:0007669"/>
    <property type="project" value="TreeGrafter"/>
</dbReference>
<dbReference type="Proteomes" id="UP000242763">
    <property type="component" value="Unassembled WGS sequence"/>
</dbReference>
<dbReference type="Pfam" id="PF01594">
    <property type="entry name" value="AI-2E_transport"/>
    <property type="match status" value="1"/>
</dbReference>
<feature type="transmembrane region" description="Helical" evidence="7">
    <location>
        <begin position="26"/>
        <end position="43"/>
    </location>
</feature>
<feature type="transmembrane region" description="Helical" evidence="7">
    <location>
        <begin position="287"/>
        <end position="311"/>
    </location>
</feature>
<dbReference type="STRING" id="1121003.SAMN03080618_01894"/>
<feature type="transmembrane region" description="Helical" evidence="7">
    <location>
        <begin position="222"/>
        <end position="244"/>
    </location>
</feature>